<evidence type="ECO:0000313" key="12">
    <source>
        <dbReference type="Proteomes" id="UP000267027"/>
    </source>
</evidence>
<protein>
    <recommendedName>
        <fullName evidence="1">non-specific serine/threonine protein kinase</fullName>
        <ecNumber evidence="1">2.7.11.1</ecNumber>
    </recommendedName>
</protein>
<dbReference type="EMBL" id="UYYA01001530">
    <property type="protein sequence ID" value="VDM55468.1"/>
    <property type="molecule type" value="Genomic_DNA"/>
</dbReference>
<dbReference type="InterPro" id="IPR011009">
    <property type="entry name" value="Kinase-like_dom_sf"/>
</dbReference>
<keyword evidence="4" id="KW-0547">Nucleotide-binding</keyword>
<evidence type="ECO:0000313" key="11">
    <source>
        <dbReference type="EMBL" id="VDM55468.1"/>
    </source>
</evidence>
<comment type="catalytic activity">
    <reaction evidence="8">
        <text>L-seryl-[protein] + ATP = O-phospho-L-seryl-[protein] + ADP + H(+)</text>
        <dbReference type="Rhea" id="RHEA:17989"/>
        <dbReference type="Rhea" id="RHEA-COMP:9863"/>
        <dbReference type="Rhea" id="RHEA-COMP:11604"/>
        <dbReference type="ChEBI" id="CHEBI:15378"/>
        <dbReference type="ChEBI" id="CHEBI:29999"/>
        <dbReference type="ChEBI" id="CHEBI:30616"/>
        <dbReference type="ChEBI" id="CHEBI:83421"/>
        <dbReference type="ChEBI" id="CHEBI:456216"/>
        <dbReference type="EC" id="2.7.11.1"/>
    </reaction>
</comment>
<dbReference type="GO" id="GO:2000369">
    <property type="term" value="P:regulation of clathrin-dependent endocytosis"/>
    <property type="evidence" value="ECO:0007669"/>
    <property type="project" value="TreeGrafter"/>
</dbReference>
<evidence type="ECO:0000256" key="7">
    <source>
        <dbReference type="ARBA" id="ARBA00047899"/>
    </source>
</evidence>
<dbReference type="SUPFAM" id="SSF56112">
    <property type="entry name" value="Protein kinase-like (PK-like)"/>
    <property type="match status" value="1"/>
</dbReference>
<evidence type="ECO:0000256" key="10">
    <source>
        <dbReference type="SAM" id="Phobius"/>
    </source>
</evidence>
<organism evidence="13">
    <name type="scientific">Angiostrongylus costaricensis</name>
    <name type="common">Nematode worm</name>
    <dbReference type="NCBI Taxonomy" id="334426"/>
    <lineage>
        <taxon>Eukaryota</taxon>
        <taxon>Metazoa</taxon>
        <taxon>Ecdysozoa</taxon>
        <taxon>Nematoda</taxon>
        <taxon>Chromadorea</taxon>
        <taxon>Rhabditida</taxon>
        <taxon>Rhabditina</taxon>
        <taxon>Rhabditomorpha</taxon>
        <taxon>Strongyloidea</taxon>
        <taxon>Metastrongylidae</taxon>
        <taxon>Angiostrongylus</taxon>
    </lineage>
</organism>
<dbReference type="STRING" id="334426.A0A0R3PHQ5"/>
<dbReference type="PANTHER" id="PTHR22967:SF57">
    <property type="entry name" value="AUXILIN, ISOFORM A-RELATED"/>
    <property type="match status" value="1"/>
</dbReference>
<accession>A0A0R3PHQ5</accession>
<keyword evidence="10" id="KW-1133">Transmembrane helix</keyword>
<dbReference type="GO" id="GO:0004674">
    <property type="term" value="F:protein serine/threonine kinase activity"/>
    <property type="evidence" value="ECO:0007669"/>
    <property type="project" value="UniProtKB-KW"/>
</dbReference>
<dbReference type="GO" id="GO:0035612">
    <property type="term" value="F:AP-2 adaptor complex binding"/>
    <property type="evidence" value="ECO:0007669"/>
    <property type="project" value="TreeGrafter"/>
</dbReference>
<gene>
    <name evidence="11" type="ORF">ACOC_LOCUS3883</name>
</gene>
<proteinExistence type="predicted"/>
<dbReference type="Proteomes" id="UP000267027">
    <property type="component" value="Unassembled WGS sequence"/>
</dbReference>
<sequence length="163" mass="19001">MPLGLFGSHSKPQPLTSVDSGGHKEKKEGPEKDGRGTVLRLERTTVTIEKKLAEGGFAIVYLVTDKHNRQYALKRQFINDDSKRVDACRREYQIVSSLKGHKNIVSYVDHILYKNKFGIYDYMLLTAYYKSELLRFFFFVDLISFNYLILITHKFCYFQKSID</sequence>
<keyword evidence="10" id="KW-0472">Membrane</keyword>
<evidence type="ECO:0000256" key="6">
    <source>
        <dbReference type="ARBA" id="ARBA00022840"/>
    </source>
</evidence>
<feature type="transmembrane region" description="Helical" evidence="10">
    <location>
        <begin position="133"/>
        <end position="151"/>
    </location>
</feature>
<keyword evidence="2" id="KW-0723">Serine/threonine-protein kinase</keyword>
<evidence type="ECO:0000256" key="2">
    <source>
        <dbReference type="ARBA" id="ARBA00022527"/>
    </source>
</evidence>
<feature type="compositionally biased region" description="Polar residues" evidence="9">
    <location>
        <begin position="10"/>
        <end position="19"/>
    </location>
</feature>
<evidence type="ECO:0000256" key="4">
    <source>
        <dbReference type="ARBA" id="ARBA00022741"/>
    </source>
</evidence>
<dbReference type="Gene3D" id="3.30.200.20">
    <property type="entry name" value="Phosphorylase Kinase, domain 1"/>
    <property type="match status" value="1"/>
</dbReference>
<name>A0A0R3PHQ5_ANGCS</name>
<keyword evidence="3" id="KW-0808">Transferase</keyword>
<keyword evidence="12" id="KW-1185">Reference proteome</keyword>
<keyword evidence="10" id="KW-0812">Transmembrane</keyword>
<evidence type="ECO:0000256" key="8">
    <source>
        <dbReference type="ARBA" id="ARBA00048679"/>
    </source>
</evidence>
<dbReference type="PANTHER" id="PTHR22967">
    <property type="entry name" value="SERINE/THREONINE PROTEIN KINASE"/>
    <property type="match status" value="1"/>
</dbReference>
<evidence type="ECO:0000256" key="3">
    <source>
        <dbReference type="ARBA" id="ARBA00022679"/>
    </source>
</evidence>
<evidence type="ECO:0000256" key="9">
    <source>
        <dbReference type="SAM" id="MobiDB-lite"/>
    </source>
</evidence>
<keyword evidence="6" id="KW-0067">ATP-binding</keyword>
<feature type="region of interest" description="Disordered" evidence="9">
    <location>
        <begin position="1"/>
        <end position="36"/>
    </location>
</feature>
<dbReference type="GO" id="GO:0005524">
    <property type="term" value="F:ATP binding"/>
    <property type="evidence" value="ECO:0007669"/>
    <property type="project" value="UniProtKB-KW"/>
</dbReference>
<dbReference type="GO" id="GO:0005737">
    <property type="term" value="C:cytoplasm"/>
    <property type="evidence" value="ECO:0007669"/>
    <property type="project" value="TreeGrafter"/>
</dbReference>
<dbReference type="EC" id="2.7.11.1" evidence="1"/>
<keyword evidence="5" id="KW-0418">Kinase</keyword>
<evidence type="ECO:0000256" key="1">
    <source>
        <dbReference type="ARBA" id="ARBA00012513"/>
    </source>
</evidence>
<evidence type="ECO:0000256" key="5">
    <source>
        <dbReference type="ARBA" id="ARBA00022777"/>
    </source>
</evidence>
<comment type="catalytic activity">
    <reaction evidence="7">
        <text>L-threonyl-[protein] + ATP = O-phospho-L-threonyl-[protein] + ADP + H(+)</text>
        <dbReference type="Rhea" id="RHEA:46608"/>
        <dbReference type="Rhea" id="RHEA-COMP:11060"/>
        <dbReference type="Rhea" id="RHEA-COMP:11605"/>
        <dbReference type="ChEBI" id="CHEBI:15378"/>
        <dbReference type="ChEBI" id="CHEBI:30013"/>
        <dbReference type="ChEBI" id="CHEBI:30616"/>
        <dbReference type="ChEBI" id="CHEBI:61977"/>
        <dbReference type="ChEBI" id="CHEBI:456216"/>
        <dbReference type="EC" id="2.7.11.1"/>
    </reaction>
</comment>
<dbReference type="AlphaFoldDB" id="A0A0R3PHQ5"/>
<dbReference type="GO" id="GO:0045747">
    <property type="term" value="P:positive regulation of Notch signaling pathway"/>
    <property type="evidence" value="ECO:0007669"/>
    <property type="project" value="TreeGrafter"/>
</dbReference>
<evidence type="ECO:0000313" key="13">
    <source>
        <dbReference type="WBParaSite" id="ACOC_0000388201-mRNA-1"/>
    </source>
</evidence>
<feature type="compositionally biased region" description="Basic and acidic residues" evidence="9">
    <location>
        <begin position="21"/>
        <end position="36"/>
    </location>
</feature>
<reference evidence="11 12" key="2">
    <citation type="submission" date="2018-11" db="EMBL/GenBank/DDBJ databases">
        <authorList>
            <consortium name="Pathogen Informatics"/>
        </authorList>
    </citation>
    <scope>NUCLEOTIDE SEQUENCE [LARGE SCALE GENOMIC DNA]</scope>
    <source>
        <strain evidence="11 12">Costa Rica</strain>
    </source>
</reference>
<dbReference type="WBParaSite" id="ACOC_0000388201-mRNA-1">
    <property type="protein sequence ID" value="ACOC_0000388201-mRNA-1"/>
    <property type="gene ID" value="ACOC_0000388201"/>
</dbReference>
<dbReference type="OrthoDB" id="2018507at2759"/>
<reference evidence="13" key="1">
    <citation type="submission" date="2017-02" db="UniProtKB">
        <authorList>
            <consortium name="WormBaseParasite"/>
        </authorList>
    </citation>
    <scope>IDENTIFICATION</scope>
</reference>